<evidence type="ECO:0000313" key="15">
    <source>
        <dbReference type="Proteomes" id="UP000037685"/>
    </source>
</evidence>
<dbReference type="Proteomes" id="UP000037685">
    <property type="component" value="Unassembled WGS sequence"/>
</dbReference>
<evidence type="ECO:0000256" key="13">
    <source>
        <dbReference type="RuleBase" id="RU003785"/>
    </source>
</evidence>
<evidence type="ECO:0000256" key="10">
    <source>
        <dbReference type="HAMAP-Rule" id="MF_00185"/>
    </source>
</evidence>
<dbReference type="EMBL" id="LHCI01000106">
    <property type="protein sequence ID" value="KOX90491.1"/>
    <property type="molecule type" value="Genomic_DNA"/>
</dbReference>
<comment type="subunit">
    <text evidence="10">Monomer.</text>
</comment>
<proteinExistence type="inferred from homology"/>
<feature type="binding site" evidence="10">
    <location>
        <begin position="11"/>
        <end position="16"/>
    </location>
    <ligand>
        <name>substrate</name>
    </ligand>
</feature>
<comment type="cofactor">
    <cofactor evidence="1 10">
        <name>Mg(2+)</name>
        <dbReference type="ChEBI" id="CHEBI:18420"/>
    </cofactor>
</comment>
<gene>
    <name evidence="10 14" type="primary">miaA</name>
    <name evidence="14" type="ORF">BVI061214_01682</name>
</gene>
<dbReference type="InterPro" id="IPR018022">
    <property type="entry name" value="IPT"/>
</dbReference>
<comment type="function">
    <text evidence="2 10 12">Catalyzes the transfer of a dimethylallyl group onto the adenine at position 37 in tRNAs that read codons beginning with uridine, leading to the formation of N6-(dimethylallyl)adenosine (i(6)A).</text>
</comment>
<feature type="binding site" evidence="10">
    <location>
        <begin position="9"/>
        <end position="16"/>
    </location>
    <ligand>
        <name>ATP</name>
        <dbReference type="ChEBI" id="CHEBI:30616"/>
    </ligand>
</feature>
<dbReference type="GO" id="GO:0006400">
    <property type="term" value="P:tRNA modification"/>
    <property type="evidence" value="ECO:0007669"/>
    <property type="project" value="TreeGrafter"/>
</dbReference>
<dbReference type="AlphaFoldDB" id="A0A0M9AGZ6"/>
<evidence type="ECO:0000256" key="4">
    <source>
        <dbReference type="ARBA" id="ARBA00022679"/>
    </source>
</evidence>
<comment type="caution">
    <text evidence="10">Lacks conserved residue(s) required for the propagation of feature annotation.</text>
</comment>
<comment type="catalytic activity">
    <reaction evidence="9 10 11">
        <text>adenosine(37) in tRNA + dimethylallyl diphosphate = N(6)-dimethylallyladenosine(37) in tRNA + diphosphate</text>
        <dbReference type="Rhea" id="RHEA:26482"/>
        <dbReference type="Rhea" id="RHEA-COMP:10162"/>
        <dbReference type="Rhea" id="RHEA-COMP:10375"/>
        <dbReference type="ChEBI" id="CHEBI:33019"/>
        <dbReference type="ChEBI" id="CHEBI:57623"/>
        <dbReference type="ChEBI" id="CHEBI:74411"/>
        <dbReference type="ChEBI" id="CHEBI:74415"/>
        <dbReference type="EC" id="2.5.1.75"/>
    </reaction>
</comment>
<organism evidence="14 15">
    <name type="scientific">Thermus aquaticus</name>
    <dbReference type="NCBI Taxonomy" id="271"/>
    <lineage>
        <taxon>Bacteria</taxon>
        <taxon>Thermotogati</taxon>
        <taxon>Deinococcota</taxon>
        <taxon>Deinococci</taxon>
        <taxon>Thermales</taxon>
        <taxon>Thermaceae</taxon>
        <taxon>Thermus</taxon>
    </lineage>
</organism>
<dbReference type="EC" id="2.5.1.75" evidence="10"/>
<keyword evidence="5 10" id="KW-0819">tRNA processing</keyword>
<sequence>MEAIPVLAGPTGSGKTALALRLGQELPLEVISADATMVYRGLDIGTDKPTQEERALVPHHLVDVLDPSEAMSVARFLEMAEGAIAHVLARGRVPLVVGGTGYYIRALSEGIHDLPPPDEALQAALWEELSQRGFEALLEELAQASPEDASRVGKNPRRLVRALEVLRRTGLPPAQHKRRPPRFRYKKLVLWPERAWLFPRLEERARRQFARGLVEEVRGLLARYPRMPTALQAIGYKEVVGYLKGEYGLEEALRRDIQAVKAYAKRQYTWFRHEPKDVTYLPRGGEEAFLGFRDWLRLHFRL</sequence>
<dbReference type="PANTHER" id="PTHR11088:SF60">
    <property type="entry name" value="TRNA DIMETHYLALLYLTRANSFERASE"/>
    <property type="match status" value="1"/>
</dbReference>
<evidence type="ECO:0000256" key="5">
    <source>
        <dbReference type="ARBA" id="ARBA00022694"/>
    </source>
</evidence>
<dbReference type="RefSeq" id="WP_053768047.1">
    <property type="nucleotide sequence ID" value="NZ_LHCI01000106.1"/>
</dbReference>
<dbReference type="Gene3D" id="3.40.50.300">
    <property type="entry name" value="P-loop containing nucleotide triphosphate hydrolases"/>
    <property type="match status" value="1"/>
</dbReference>
<dbReference type="HAMAP" id="MF_00185">
    <property type="entry name" value="IPP_trans"/>
    <property type="match status" value="1"/>
</dbReference>
<dbReference type="InterPro" id="IPR027417">
    <property type="entry name" value="P-loop_NTPase"/>
</dbReference>
<dbReference type="PANTHER" id="PTHR11088">
    <property type="entry name" value="TRNA DIMETHYLALLYLTRANSFERASE"/>
    <property type="match status" value="1"/>
</dbReference>
<evidence type="ECO:0000256" key="12">
    <source>
        <dbReference type="RuleBase" id="RU003784"/>
    </source>
</evidence>
<comment type="caution">
    <text evidence="14">The sequence shown here is derived from an EMBL/GenBank/DDBJ whole genome shotgun (WGS) entry which is preliminary data.</text>
</comment>
<keyword evidence="4 10" id="KW-0808">Transferase</keyword>
<evidence type="ECO:0000256" key="3">
    <source>
        <dbReference type="ARBA" id="ARBA00005842"/>
    </source>
</evidence>
<reference evidence="15" key="1">
    <citation type="submission" date="2015-07" db="EMBL/GenBank/DDBJ databases">
        <authorList>
            <person name="Zylicz-Stachula A."/>
            <person name="Jezewska-Frackowiak J."/>
            <person name="Czajkowska E."/>
            <person name="Skowron P.M."/>
        </authorList>
    </citation>
    <scope>NUCLEOTIDE SEQUENCE [LARGE SCALE GENOMIC DNA]</scope>
    <source>
        <strain evidence="15">ATCC 25104 / DSM 625 / JCM 10724 / NBRC 103206 / NCIMB 11243 / YT-1</strain>
    </source>
</reference>
<keyword evidence="7 10" id="KW-0067">ATP-binding</keyword>
<dbReference type="InterPro" id="IPR039657">
    <property type="entry name" value="Dimethylallyltransferase"/>
</dbReference>
<evidence type="ECO:0000256" key="7">
    <source>
        <dbReference type="ARBA" id="ARBA00022840"/>
    </source>
</evidence>
<dbReference type="GO" id="GO:0005524">
    <property type="term" value="F:ATP binding"/>
    <property type="evidence" value="ECO:0007669"/>
    <property type="project" value="UniProtKB-UniRule"/>
</dbReference>
<evidence type="ECO:0000256" key="8">
    <source>
        <dbReference type="ARBA" id="ARBA00022842"/>
    </source>
</evidence>
<dbReference type="GO" id="GO:0052381">
    <property type="term" value="F:tRNA dimethylallyltransferase activity"/>
    <property type="evidence" value="ECO:0007669"/>
    <property type="project" value="UniProtKB-UniRule"/>
</dbReference>
<evidence type="ECO:0000256" key="2">
    <source>
        <dbReference type="ARBA" id="ARBA00003213"/>
    </source>
</evidence>
<name>A0A0M9AGZ6_THEAQ</name>
<evidence type="ECO:0000256" key="11">
    <source>
        <dbReference type="RuleBase" id="RU003783"/>
    </source>
</evidence>
<evidence type="ECO:0000313" key="14">
    <source>
        <dbReference type="EMBL" id="KOX90491.1"/>
    </source>
</evidence>
<dbReference type="SUPFAM" id="SSF52540">
    <property type="entry name" value="P-loop containing nucleoside triphosphate hydrolases"/>
    <property type="match status" value="1"/>
</dbReference>
<comment type="similarity">
    <text evidence="3 10 13">Belongs to the IPP transferase family.</text>
</comment>
<evidence type="ECO:0000256" key="1">
    <source>
        <dbReference type="ARBA" id="ARBA00001946"/>
    </source>
</evidence>
<accession>A0A0M9AGZ6</accession>
<evidence type="ECO:0000256" key="9">
    <source>
        <dbReference type="ARBA" id="ARBA00049563"/>
    </source>
</evidence>
<dbReference type="Pfam" id="PF01715">
    <property type="entry name" value="IPPT"/>
    <property type="match status" value="1"/>
</dbReference>
<dbReference type="PATRIC" id="fig|271.14.peg.1753"/>
<dbReference type="Gene3D" id="1.10.20.140">
    <property type="match status" value="1"/>
</dbReference>
<keyword evidence="8 10" id="KW-0460">Magnesium</keyword>
<protein>
    <recommendedName>
        <fullName evidence="10">tRNA dimethylallyltransferase</fullName>
        <ecNumber evidence="10">2.5.1.75</ecNumber>
    </recommendedName>
    <alternativeName>
        <fullName evidence="10">Dimethylallyl diphosphate:tRNA dimethylallyltransferase</fullName>
        <shortName evidence="10">DMAPP:tRNA dimethylallyltransferase</shortName>
        <shortName evidence="10">DMATase</shortName>
    </alternativeName>
    <alternativeName>
        <fullName evidence="10">Isopentenyl-diphosphate:tRNA isopentenyltransferase</fullName>
        <shortName evidence="10">IPP transferase</shortName>
        <shortName evidence="10">IPPT</shortName>
        <shortName evidence="10">IPTase</shortName>
    </alternativeName>
</protein>
<dbReference type="NCBIfam" id="TIGR00174">
    <property type="entry name" value="miaA"/>
    <property type="match status" value="1"/>
</dbReference>
<keyword evidence="6 10" id="KW-0547">Nucleotide-binding</keyword>
<evidence type="ECO:0000256" key="6">
    <source>
        <dbReference type="ARBA" id="ARBA00022741"/>
    </source>
</evidence>
<feature type="site" description="Interaction with substrate tRNA" evidence="10">
    <location>
        <position position="100"/>
    </location>
</feature>